<feature type="active site" evidence="5">
    <location>
        <position position="18"/>
    </location>
</feature>
<dbReference type="Gene3D" id="3.30.70.100">
    <property type="match status" value="1"/>
</dbReference>
<evidence type="ECO:0000256" key="2">
    <source>
        <dbReference type="ARBA" id="ARBA00012150"/>
    </source>
</evidence>
<comment type="caution">
    <text evidence="9">The sequence shown here is derived from an EMBL/GenBank/DDBJ whole genome shotgun (WGS) entry which is preliminary data.</text>
</comment>
<dbReference type="SUPFAM" id="SSF54975">
    <property type="entry name" value="Acylphosphatase/BLUF domain-like"/>
    <property type="match status" value="1"/>
</dbReference>
<reference evidence="8" key="3">
    <citation type="submission" date="2021-10" db="EMBL/GenBank/DDBJ databases">
        <title>Collection of gut derived symbiotic bacterial strains cultured from healthy donors.</title>
        <authorList>
            <person name="Lin H."/>
            <person name="Littmann E."/>
            <person name="Kohout C."/>
            <person name="Pamer E.G."/>
        </authorList>
    </citation>
    <scope>NUCLEOTIDE SEQUENCE</scope>
    <source>
        <strain evidence="8">DFI.4.48</strain>
    </source>
</reference>
<evidence type="ECO:0000256" key="3">
    <source>
        <dbReference type="ARBA" id="ARBA00015991"/>
    </source>
</evidence>
<dbReference type="EMBL" id="JAJDKZ010000045">
    <property type="protein sequence ID" value="MCB8611278.1"/>
    <property type="molecule type" value="Genomic_DNA"/>
</dbReference>
<dbReference type="AlphaFoldDB" id="A0A2T3G3P6"/>
<dbReference type="PANTHER" id="PTHR47268">
    <property type="entry name" value="ACYLPHOSPHATASE"/>
    <property type="match status" value="1"/>
</dbReference>
<dbReference type="EMBL" id="PYLP01000001">
    <property type="protein sequence ID" value="PST42154.1"/>
    <property type="molecule type" value="Genomic_DNA"/>
</dbReference>
<feature type="active site" evidence="5">
    <location>
        <position position="36"/>
    </location>
</feature>
<gene>
    <name evidence="9" type="ORF">C7U55_00945</name>
    <name evidence="8" type="ORF">LJD69_11820</name>
</gene>
<dbReference type="GeneID" id="77469672"/>
<keyword evidence="5" id="KW-0378">Hydrolase</keyword>
<evidence type="ECO:0000313" key="8">
    <source>
        <dbReference type="EMBL" id="MCB8611278.1"/>
    </source>
</evidence>
<dbReference type="PANTHER" id="PTHR47268:SF4">
    <property type="entry name" value="ACYLPHOSPHATASE"/>
    <property type="match status" value="1"/>
</dbReference>
<evidence type="ECO:0000313" key="10">
    <source>
        <dbReference type="Proteomes" id="UP000241201"/>
    </source>
</evidence>
<evidence type="ECO:0000259" key="7">
    <source>
        <dbReference type="PROSITE" id="PS51160"/>
    </source>
</evidence>
<dbReference type="InterPro" id="IPR017968">
    <property type="entry name" value="Acylphosphatase_CS"/>
</dbReference>
<evidence type="ECO:0000256" key="4">
    <source>
        <dbReference type="ARBA" id="ARBA00047645"/>
    </source>
</evidence>
<sequence length="89" mass="10792">MERRKYLFKGRVQGVGFRFRCFSIANELKLTGFVKNEYDGSVSMEVQGEGMQIERMIEKLYQQPFIEIEQIHYHLLNIKEYEKSFEIRY</sequence>
<accession>A0A2T3G3P6</accession>
<comment type="catalytic activity">
    <reaction evidence="4 5">
        <text>an acyl phosphate + H2O = a carboxylate + phosphate + H(+)</text>
        <dbReference type="Rhea" id="RHEA:14965"/>
        <dbReference type="ChEBI" id="CHEBI:15377"/>
        <dbReference type="ChEBI" id="CHEBI:15378"/>
        <dbReference type="ChEBI" id="CHEBI:29067"/>
        <dbReference type="ChEBI" id="CHEBI:43474"/>
        <dbReference type="ChEBI" id="CHEBI:59918"/>
        <dbReference type="EC" id="3.6.1.7"/>
    </reaction>
</comment>
<dbReference type="RefSeq" id="WP_032090427.1">
    <property type="nucleotide sequence ID" value="NZ_DAWBWI010000290.1"/>
</dbReference>
<evidence type="ECO:0000256" key="6">
    <source>
        <dbReference type="RuleBase" id="RU004168"/>
    </source>
</evidence>
<dbReference type="InterPro" id="IPR020456">
    <property type="entry name" value="Acylphosphatase"/>
</dbReference>
<keyword evidence="10" id="KW-1185">Reference proteome</keyword>
<comment type="similarity">
    <text evidence="1 6">Belongs to the acylphosphatase family.</text>
</comment>
<dbReference type="PROSITE" id="PS51160">
    <property type="entry name" value="ACYLPHOSPHATASE_3"/>
    <property type="match status" value="1"/>
</dbReference>
<reference evidence="9" key="2">
    <citation type="journal article" date="2019" name="Int. J. Syst. Evol. Microbiol.">
        <title>Faecalibacillus intestinalis gen. nov., sp. nov. and Faecalibacillus faecis sp. nov., isolated from human faeces.</title>
        <authorList>
            <person name="Seo B."/>
            <person name="Jeon K."/>
            <person name="Baek I."/>
            <person name="Lee Y.M."/>
            <person name="Baek K."/>
            <person name="Ko G."/>
        </authorList>
    </citation>
    <scope>NUCLEOTIDE SEQUENCE</scope>
    <source>
        <strain evidence="9">SNUG30370</strain>
    </source>
</reference>
<dbReference type="Proteomes" id="UP000241201">
    <property type="component" value="Unassembled WGS sequence"/>
</dbReference>
<reference evidence="10" key="1">
    <citation type="submission" date="2018-03" db="EMBL/GenBank/DDBJ databases">
        <title>Lachnoclostridium SNUG30370 gen.nov., sp.nov., isolated from human faeces.</title>
        <authorList>
            <person name="Seo B."/>
            <person name="Jeon K."/>
            <person name="Ko G."/>
        </authorList>
    </citation>
    <scope>NUCLEOTIDE SEQUENCE [LARGE SCALE GENOMIC DNA]</scope>
    <source>
        <strain evidence="10">SNUG30370</strain>
    </source>
</reference>
<dbReference type="EC" id="3.6.1.7" evidence="2 5"/>
<dbReference type="GO" id="GO:0003998">
    <property type="term" value="F:acylphosphatase activity"/>
    <property type="evidence" value="ECO:0007669"/>
    <property type="project" value="UniProtKB-EC"/>
</dbReference>
<dbReference type="InterPro" id="IPR001792">
    <property type="entry name" value="Acylphosphatase-like_dom"/>
</dbReference>
<dbReference type="PROSITE" id="PS00151">
    <property type="entry name" value="ACYLPHOSPHATASE_2"/>
    <property type="match status" value="1"/>
</dbReference>
<dbReference type="Pfam" id="PF00708">
    <property type="entry name" value="Acylphosphatase"/>
    <property type="match status" value="1"/>
</dbReference>
<proteinExistence type="inferred from homology"/>
<protein>
    <recommendedName>
        <fullName evidence="3 5">acylphosphatase</fullName>
        <ecNumber evidence="2 5">3.6.1.7</ecNumber>
    </recommendedName>
</protein>
<dbReference type="InterPro" id="IPR036046">
    <property type="entry name" value="Acylphosphatase-like_dom_sf"/>
</dbReference>
<evidence type="ECO:0000313" key="9">
    <source>
        <dbReference type="EMBL" id="PST42154.1"/>
    </source>
</evidence>
<organism evidence="9 10">
    <name type="scientific">Faecalibacillus faecis</name>
    <dbReference type="NCBI Taxonomy" id="1982628"/>
    <lineage>
        <taxon>Bacteria</taxon>
        <taxon>Bacillati</taxon>
        <taxon>Bacillota</taxon>
        <taxon>Erysipelotrichia</taxon>
        <taxon>Erysipelotrichales</taxon>
        <taxon>Coprobacillaceae</taxon>
        <taxon>Faecalibacillus</taxon>
    </lineage>
</organism>
<feature type="domain" description="Acylphosphatase-like" evidence="7">
    <location>
        <begin position="3"/>
        <end position="89"/>
    </location>
</feature>
<name>A0A2T3G3P6_9FIRM</name>
<evidence type="ECO:0000256" key="1">
    <source>
        <dbReference type="ARBA" id="ARBA00005614"/>
    </source>
</evidence>
<dbReference type="Proteomes" id="UP001198439">
    <property type="component" value="Unassembled WGS sequence"/>
</dbReference>
<evidence type="ECO:0000256" key="5">
    <source>
        <dbReference type="PROSITE-ProRule" id="PRU00520"/>
    </source>
</evidence>